<dbReference type="AlphaFoldDB" id="A0A543IDB7"/>
<name>A0A543IDB7_9ACTN</name>
<dbReference type="Proteomes" id="UP000316706">
    <property type="component" value="Unassembled WGS sequence"/>
</dbReference>
<protein>
    <submittedName>
        <fullName evidence="1">Uncharacterized protein</fullName>
    </submittedName>
</protein>
<gene>
    <name evidence="1" type="ORF">FHX41_2228</name>
</gene>
<evidence type="ECO:0000313" key="1">
    <source>
        <dbReference type="EMBL" id="TQM68578.1"/>
    </source>
</evidence>
<accession>A0A543IDB7</accession>
<proteinExistence type="predicted"/>
<sequence length="116" mass="12924">MWTAAEVRWVSSPYNVFALLRNSPSLGRSTDAGTVTYRATAPGGRLAAGGPTAPFYQEFGNDLTKVTYTLVTSRDHLPERLDIDLWTSVQPGLTYHSLYSVTYRDWGRTGTITRSY</sequence>
<organism evidence="1 2">
    <name type="scientific">Actinomadura hallensis</name>
    <dbReference type="NCBI Taxonomy" id="337895"/>
    <lineage>
        <taxon>Bacteria</taxon>
        <taxon>Bacillati</taxon>
        <taxon>Actinomycetota</taxon>
        <taxon>Actinomycetes</taxon>
        <taxon>Streptosporangiales</taxon>
        <taxon>Thermomonosporaceae</taxon>
        <taxon>Actinomadura</taxon>
    </lineage>
</organism>
<keyword evidence="2" id="KW-1185">Reference proteome</keyword>
<comment type="caution">
    <text evidence="1">The sequence shown here is derived from an EMBL/GenBank/DDBJ whole genome shotgun (WGS) entry which is preliminary data.</text>
</comment>
<reference evidence="1 2" key="1">
    <citation type="submission" date="2019-06" db="EMBL/GenBank/DDBJ databases">
        <title>Sequencing the genomes of 1000 actinobacteria strains.</title>
        <authorList>
            <person name="Klenk H.-P."/>
        </authorList>
    </citation>
    <scope>NUCLEOTIDE SEQUENCE [LARGE SCALE GENOMIC DNA]</scope>
    <source>
        <strain evidence="1 2">DSM 45043</strain>
    </source>
</reference>
<dbReference type="EMBL" id="VFPO01000001">
    <property type="protein sequence ID" value="TQM68578.1"/>
    <property type="molecule type" value="Genomic_DNA"/>
</dbReference>
<evidence type="ECO:0000313" key="2">
    <source>
        <dbReference type="Proteomes" id="UP000316706"/>
    </source>
</evidence>